<dbReference type="FunFam" id="2.130.10.10:FF:000118">
    <property type="entry name" value="Cleavage and polyadenylation specificity factor subunit 1"/>
    <property type="match status" value="1"/>
</dbReference>
<dbReference type="Gene3D" id="1.10.150.910">
    <property type="match status" value="1"/>
</dbReference>
<feature type="domain" description="RSE1/DDB1/CPSF1 first beta-propeller" evidence="5">
    <location>
        <begin position="14"/>
        <end position="400"/>
    </location>
</feature>
<sequence>MYALSKTLHPPTTVERSVYCNFFNNSQKNLVTAGVNQIRVYRLVAESKPVEKESHTTETKSAKQKLECVADYELCGNVSSIESISLVGAARDALLLCFEEAKLSLCDYDPDTDDLKTISLHYFEDADLENGCCQRGLHHSEVRVDPEGRCAVMLIYGTHLIVLPFRKESPSDEIDATSCASKSPIMSTYIIDLRTLDERVTNVVDIQFLHGYYEPTVLILYEPLPTWTCRVAVRKDTCSIVAISLNLQDKTHPIIWSHSNLPYDCLRTFPVPKPIGGVIVFAVNSLLYLNQSFPPYGVSLNSLTSFNTEFLLKPQEGVRMSLDCAQAEFIDNDKLVISLKGGELYVLTLVIDSMRAVRSFHLDKAAASVLTTCMCMCGDNYLFLGSRLGNSLLLRYQEKKPEASSSSDASPGEEQRKEKMTLAIGLVGSSDVSKLDDLDELEVYGRDSQAVESEDITQFMFEVCDSIINIGPCGQVEMGEPAFLSEEFSHQEDPDLELVTTSGYGKNGAISILQRQIRPQVVTTFELPGCTDVWTVLGSPDEQQGSDEKLAGSHAFLLLSRADSSMVLETGQEIMELDHSGFCTDAPTVHAANIGNGRYIVQVGPNAIWLLKGVERIQHLALDVSSPVVSCSLADPHVLLLCEDGQLLHLVLSVQGDDPTLSLLTTKLHQKSKVIAINLYRDTSGLFVVASSESEPSATTTTEATETTTPQQQTEEGVDDEDDLLYGDSDISAITSTWQKQESEKEEKKEEEEEEAEGADIQPTYWAVIIRATGNLELYSLPDWQLCFLVKNFATGNKLLIDSMQAADLSASFVAPERSTQEVPFVHEVMLHGFGVNGSQPLLMARVHDELYIYKVFSHVGSKAKGRLQVRFKRRSHGLIIRPRDREEKIPENKKWLRPFTDISGYSGVFICGSYPHWLIMTQRGTLRGHPMAIDGTIPCFTAFHNVNCPKGFLYFSSNEELRICVLPTHLSYDAPWPVRKVPLRCTPHFVVYHPDSKTYSVVSSQQVPCTQLVRVAGDGEKEIEAVQKDDRFVFPIMNKFNIQLFSPVSWEPIPNTRFDLEEWEHVMCIKTINLKSEGTLSGLKGYVVVGTNLNYNEDVSSRGKLTIYDVIDVVPEPGQPLTKNKIKVVYNKEQKGPVTALDGVQGFLVTAIGQKVYIWQLKDNDLAGIAFIDTQIYIHKMEALKNLIIIGDVCKSISVLRYQEDMKVLSLVSKDVRPLAVYGVAYLVDETSLAFIVADKLKNFLVYCYQPDLVQSQGGQRLIRKADINIGSLVNAFFRVKCRVSDPSTSKTDQSLAMKHITYYVTLDGSIGYLLPISESLYRRLYMLQKMLIQQVQQTAGLNPKAYRTCQTEFRQLINIQRNIIDGDLAWKYLALTSHDRAEMAKRIGTTSHQIEDDLLEIDRCTCHF</sequence>
<dbReference type="InterPro" id="IPR058543">
    <property type="entry name" value="Beta-prop_RSE1/DDB1/CPSF1_2nd"/>
</dbReference>
<dbReference type="EMBL" id="AMQN01015523">
    <property type="status" value="NOT_ANNOTATED_CDS"/>
    <property type="molecule type" value="Genomic_DNA"/>
</dbReference>
<feature type="compositionally biased region" description="Acidic residues" evidence="3">
    <location>
        <begin position="716"/>
        <end position="725"/>
    </location>
</feature>
<evidence type="ECO:0000313" key="8">
    <source>
        <dbReference type="EnsemblMetazoa" id="CapteP161045"/>
    </source>
</evidence>
<protein>
    <recommendedName>
        <fullName evidence="10">Cleavage/polyadenylation specificity factor A subunit C-terminal domain-containing protein</fullName>
    </recommendedName>
</protein>
<name>R7T9L6_CAPTE</name>
<dbReference type="Proteomes" id="UP000014760">
    <property type="component" value="Unassembled WGS sequence"/>
</dbReference>
<evidence type="ECO:0000256" key="1">
    <source>
        <dbReference type="ARBA" id="ARBA00004123"/>
    </source>
</evidence>
<dbReference type="FunFam" id="2.130.10.10:FF:000100">
    <property type="entry name" value="Cleavage and polyadenylation specificity factor subunit 1"/>
    <property type="match status" value="1"/>
</dbReference>
<dbReference type="Pfam" id="PF03178">
    <property type="entry name" value="CPSF_A"/>
    <property type="match status" value="1"/>
</dbReference>
<dbReference type="GO" id="GO:0003676">
    <property type="term" value="F:nucleic acid binding"/>
    <property type="evidence" value="ECO:0007669"/>
    <property type="project" value="InterPro"/>
</dbReference>
<dbReference type="Pfam" id="PF23726">
    <property type="entry name" value="Beta-prop_RSE1_2nd"/>
    <property type="match status" value="1"/>
</dbReference>
<feature type="domain" description="RSE1/DDB1/CPSF1 second beta-propeller" evidence="6">
    <location>
        <begin position="519"/>
        <end position="967"/>
    </location>
</feature>
<evidence type="ECO:0000256" key="3">
    <source>
        <dbReference type="SAM" id="MobiDB-lite"/>
    </source>
</evidence>
<dbReference type="Gene3D" id="2.130.10.10">
    <property type="entry name" value="YVTN repeat-like/Quinoprotein amine dehydrogenase"/>
    <property type="match status" value="3"/>
</dbReference>
<feature type="compositionally biased region" description="Low complexity" evidence="3">
    <location>
        <begin position="691"/>
        <end position="715"/>
    </location>
</feature>
<dbReference type="HOGENOM" id="CLU_002414_0_0_1"/>
<dbReference type="Pfam" id="PF10433">
    <property type="entry name" value="Beta-prop_RSE1_1st"/>
    <property type="match status" value="1"/>
</dbReference>
<reference evidence="8" key="3">
    <citation type="submission" date="2015-06" db="UniProtKB">
        <authorList>
            <consortium name="EnsemblMetazoa"/>
        </authorList>
    </citation>
    <scope>IDENTIFICATION</scope>
</reference>
<dbReference type="FunCoup" id="R7T9L6">
    <property type="interactions" value="2081"/>
</dbReference>
<dbReference type="STRING" id="283909.R7T9L6"/>
<dbReference type="EMBL" id="AMQN01015524">
    <property type="status" value="NOT_ANNOTATED_CDS"/>
    <property type="molecule type" value="Genomic_DNA"/>
</dbReference>
<organism evidence="7">
    <name type="scientific">Capitella teleta</name>
    <name type="common">Polychaete worm</name>
    <dbReference type="NCBI Taxonomy" id="283909"/>
    <lineage>
        <taxon>Eukaryota</taxon>
        <taxon>Metazoa</taxon>
        <taxon>Spiralia</taxon>
        <taxon>Lophotrochozoa</taxon>
        <taxon>Annelida</taxon>
        <taxon>Polychaeta</taxon>
        <taxon>Sedentaria</taxon>
        <taxon>Scolecida</taxon>
        <taxon>Capitellidae</taxon>
        <taxon>Capitella</taxon>
    </lineage>
</organism>
<dbReference type="OrthoDB" id="6109at2759"/>
<dbReference type="InterPro" id="IPR004871">
    <property type="entry name" value="RSE1/DDB1/CPSF1_C"/>
</dbReference>
<comment type="subcellular location">
    <subcellularLocation>
        <location evidence="1">Nucleus</location>
    </subcellularLocation>
</comment>
<feature type="compositionally biased region" description="Acidic residues" evidence="3">
    <location>
        <begin position="749"/>
        <end position="758"/>
    </location>
</feature>
<keyword evidence="2" id="KW-0539">Nucleus</keyword>
<keyword evidence="9" id="KW-1185">Reference proteome</keyword>
<feature type="domain" description="RSE1/DDB1/CPSF1 C-terminal" evidence="4">
    <location>
        <begin position="1040"/>
        <end position="1375"/>
    </location>
</feature>
<reference evidence="9" key="1">
    <citation type="submission" date="2012-12" db="EMBL/GenBank/DDBJ databases">
        <authorList>
            <person name="Hellsten U."/>
            <person name="Grimwood J."/>
            <person name="Chapman J.A."/>
            <person name="Shapiro H."/>
            <person name="Aerts A."/>
            <person name="Otillar R.P."/>
            <person name="Terry A.Y."/>
            <person name="Boore J.L."/>
            <person name="Simakov O."/>
            <person name="Marletaz F."/>
            <person name="Cho S.-J."/>
            <person name="Edsinger-Gonzales E."/>
            <person name="Havlak P."/>
            <person name="Kuo D.-H."/>
            <person name="Larsson T."/>
            <person name="Lv J."/>
            <person name="Arendt D."/>
            <person name="Savage R."/>
            <person name="Osoegawa K."/>
            <person name="de Jong P."/>
            <person name="Lindberg D.R."/>
            <person name="Seaver E.C."/>
            <person name="Weisblat D.A."/>
            <person name="Putnam N.H."/>
            <person name="Grigoriev I.V."/>
            <person name="Rokhsar D.S."/>
        </authorList>
    </citation>
    <scope>NUCLEOTIDE SEQUENCE</scope>
    <source>
        <strain evidence="9">I ESC-2004</strain>
    </source>
</reference>
<evidence type="ECO:0000259" key="5">
    <source>
        <dbReference type="Pfam" id="PF10433"/>
    </source>
</evidence>
<evidence type="ECO:0000256" key="2">
    <source>
        <dbReference type="ARBA" id="ARBA00023242"/>
    </source>
</evidence>
<dbReference type="InterPro" id="IPR015943">
    <property type="entry name" value="WD40/YVTN_repeat-like_dom_sf"/>
</dbReference>
<dbReference type="OMA" id="PMTKFKL"/>
<dbReference type="InterPro" id="IPR018846">
    <property type="entry name" value="Beta-prop_RSE1/DDB1/CPSF1_1st"/>
</dbReference>
<accession>R7T9L6</accession>
<dbReference type="PANTHER" id="PTHR10644">
    <property type="entry name" value="DNA REPAIR/RNA PROCESSING CPSF FAMILY"/>
    <property type="match status" value="1"/>
</dbReference>
<evidence type="ECO:0000259" key="6">
    <source>
        <dbReference type="Pfam" id="PF23726"/>
    </source>
</evidence>
<dbReference type="EnsemblMetazoa" id="CapteT161045">
    <property type="protein sequence ID" value="CapteP161045"/>
    <property type="gene ID" value="CapteG161045"/>
</dbReference>
<reference evidence="7 9" key="2">
    <citation type="journal article" date="2013" name="Nature">
        <title>Insights into bilaterian evolution from three spiralian genomes.</title>
        <authorList>
            <person name="Simakov O."/>
            <person name="Marletaz F."/>
            <person name="Cho S.J."/>
            <person name="Edsinger-Gonzales E."/>
            <person name="Havlak P."/>
            <person name="Hellsten U."/>
            <person name="Kuo D.H."/>
            <person name="Larsson T."/>
            <person name="Lv J."/>
            <person name="Arendt D."/>
            <person name="Savage R."/>
            <person name="Osoegawa K."/>
            <person name="de Jong P."/>
            <person name="Grimwood J."/>
            <person name="Chapman J.A."/>
            <person name="Shapiro H."/>
            <person name="Aerts A."/>
            <person name="Otillar R.P."/>
            <person name="Terry A.Y."/>
            <person name="Boore J.L."/>
            <person name="Grigoriev I.V."/>
            <person name="Lindberg D.R."/>
            <person name="Seaver E.C."/>
            <person name="Weisblat D.A."/>
            <person name="Putnam N.H."/>
            <person name="Rokhsar D.S."/>
        </authorList>
    </citation>
    <scope>NUCLEOTIDE SEQUENCE</scope>
    <source>
        <strain evidence="7 9">I ESC-2004</strain>
    </source>
</reference>
<evidence type="ECO:0000259" key="4">
    <source>
        <dbReference type="Pfam" id="PF03178"/>
    </source>
</evidence>
<proteinExistence type="predicted"/>
<evidence type="ECO:0008006" key="10">
    <source>
        <dbReference type="Google" id="ProtNLM"/>
    </source>
</evidence>
<evidence type="ECO:0000313" key="9">
    <source>
        <dbReference type="Proteomes" id="UP000014760"/>
    </source>
</evidence>
<dbReference type="InterPro" id="IPR050358">
    <property type="entry name" value="RSE1/DDB1/CFT1"/>
</dbReference>
<evidence type="ECO:0000313" key="7">
    <source>
        <dbReference type="EMBL" id="ELT88095.1"/>
    </source>
</evidence>
<dbReference type="GO" id="GO:0005634">
    <property type="term" value="C:nucleus"/>
    <property type="evidence" value="ECO:0007669"/>
    <property type="project" value="UniProtKB-SubCell"/>
</dbReference>
<dbReference type="EMBL" id="KB311988">
    <property type="protein sequence ID" value="ELT88095.1"/>
    <property type="molecule type" value="Genomic_DNA"/>
</dbReference>
<feature type="region of interest" description="Disordered" evidence="3">
    <location>
        <begin position="691"/>
        <end position="759"/>
    </location>
</feature>
<gene>
    <name evidence="7" type="ORF">CAPTEDRAFT_161045</name>
</gene>